<name>A0AAW0S6F5_9HYPO</name>
<evidence type="ECO:0000313" key="1">
    <source>
        <dbReference type="EMBL" id="KAK8150005.1"/>
    </source>
</evidence>
<dbReference type="Pfam" id="PF19798">
    <property type="entry name" value="Sulfotransfer_5"/>
    <property type="match status" value="1"/>
</dbReference>
<dbReference type="Proteomes" id="UP001397290">
    <property type="component" value="Unassembled WGS sequence"/>
</dbReference>
<dbReference type="EMBL" id="JAAHCF010000031">
    <property type="protein sequence ID" value="KAK8150005.1"/>
    <property type="molecule type" value="Genomic_DNA"/>
</dbReference>
<sequence>MAPRPIFTLTHPRACSTAFERLDLVTDIIAPEQVFMTRRDILECSHEPFADAFYLGPELMSDRFKDDAADRGSLGMSCSDTYQTVLDRFAEMQSQRGLEMLLVELCDPIDHDQALTSPQGKRLFIKDMAYYIMQPDGKPTDIAPSVGGRAEPGNPTVLPLAVLGKFHFTFLIRHPRRSIPSYWRCCLPPLSDRNGFPYFLPSEAGYEELVRLFDYLLESGVTDKEHLTVLDADDLLDNPEDMIRLFCERTGIDYSPAMLEWSAEDGQIATEKFAKFDGFHDDCLRTTRLEGRSHAQKVSTVESEDAEWTKKYGPEAQKIIRQTVNDNIPYYEYLKQFTIKA</sequence>
<dbReference type="SUPFAM" id="SSF52540">
    <property type="entry name" value="P-loop containing nucleoside triphosphate hydrolases"/>
    <property type="match status" value="1"/>
</dbReference>
<comment type="caution">
    <text evidence="1">The sequence shown here is derived from an EMBL/GenBank/DDBJ whole genome shotgun (WGS) entry which is preliminary data.</text>
</comment>
<organism evidence="1 2">
    <name type="scientific">Beauveria asiatica</name>
    <dbReference type="NCBI Taxonomy" id="1069075"/>
    <lineage>
        <taxon>Eukaryota</taxon>
        <taxon>Fungi</taxon>
        <taxon>Dikarya</taxon>
        <taxon>Ascomycota</taxon>
        <taxon>Pezizomycotina</taxon>
        <taxon>Sordariomycetes</taxon>
        <taxon>Hypocreomycetidae</taxon>
        <taxon>Hypocreales</taxon>
        <taxon>Cordycipitaceae</taxon>
        <taxon>Beauveria</taxon>
    </lineage>
</organism>
<dbReference type="Gene3D" id="3.40.50.300">
    <property type="entry name" value="P-loop containing nucleotide triphosphate hydrolases"/>
    <property type="match status" value="1"/>
</dbReference>
<proteinExistence type="predicted"/>
<protein>
    <submittedName>
        <fullName evidence="1">Uncharacterized protein</fullName>
    </submittedName>
</protein>
<accession>A0AAW0S6F5</accession>
<dbReference type="PANTHER" id="PTHR48312:SF1">
    <property type="entry name" value="SULFOTRANSFERASE"/>
    <property type="match status" value="1"/>
</dbReference>
<evidence type="ECO:0000313" key="2">
    <source>
        <dbReference type="Proteomes" id="UP001397290"/>
    </source>
</evidence>
<reference evidence="1 2" key="1">
    <citation type="submission" date="2020-02" db="EMBL/GenBank/DDBJ databases">
        <title>Comparative genomics of the hypocrealean fungal genus Beauvera.</title>
        <authorList>
            <person name="Showalter D.N."/>
            <person name="Bushley K.E."/>
            <person name="Rehner S.A."/>
        </authorList>
    </citation>
    <scope>NUCLEOTIDE SEQUENCE [LARGE SCALE GENOMIC DNA]</scope>
    <source>
        <strain evidence="1 2">ARSEF4384</strain>
    </source>
</reference>
<dbReference type="InterPro" id="IPR027417">
    <property type="entry name" value="P-loop_NTPase"/>
</dbReference>
<keyword evidence="2" id="KW-1185">Reference proteome</keyword>
<dbReference type="AlphaFoldDB" id="A0AAW0S6F5"/>
<gene>
    <name evidence="1" type="ORF">G3M48_004761</name>
</gene>
<dbReference type="PANTHER" id="PTHR48312">
    <property type="match status" value="1"/>
</dbReference>